<evidence type="ECO:0000256" key="5">
    <source>
        <dbReference type="PROSITE-ProRule" id="PRU00309"/>
    </source>
</evidence>
<gene>
    <name evidence="7" type="ORF">ABMA28_015951</name>
</gene>
<sequence length="176" mass="20591">MVTCAVASCKNTSGKFSKNKDGITFHRFPRDKARRKQWEVAVNREEDWSSTESSAVCSEHFDASEFYLTESGLRRLSCEAVPLHNISPCQAPQATISEVEPVDIKPTDSEEVIKLKYKVRRLEAIAENRKRRLNLMWQRKKRLRKKLEQMKTYVKHLIKHKRKENEGKCTEEVRVI</sequence>
<protein>
    <recommendedName>
        <fullName evidence="6">THAP-type domain-containing protein</fullName>
    </recommendedName>
</protein>
<dbReference type="SMART" id="SM00692">
    <property type="entry name" value="DM3"/>
    <property type="match status" value="1"/>
</dbReference>
<dbReference type="PROSITE" id="PS50950">
    <property type="entry name" value="ZF_THAP"/>
    <property type="match status" value="1"/>
</dbReference>
<dbReference type="GO" id="GO:0003677">
    <property type="term" value="F:DNA binding"/>
    <property type="evidence" value="ECO:0007669"/>
    <property type="project" value="UniProtKB-UniRule"/>
</dbReference>
<dbReference type="PANTHER" id="PTHR46927:SF3">
    <property type="entry name" value="THAP-TYPE DOMAIN-CONTAINING PROTEIN"/>
    <property type="match status" value="1"/>
</dbReference>
<dbReference type="SMART" id="SM00980">
    <property type="entry name" value="THAP"/>
    <property type="match status" value="1"/>
</dbReference>
<dbReference type="InterPro" id="IPR006612">
    <property type="entry name" value="THAP_Znf"/>
</dbReference>
<evidence type="ECO:0000313" key="7">
    <source>
        <dbReference type="EMBL" id="KAL0840768.1"/>
    </source>
</evidence>
<dbReference type="InterPro" id="IPR038441">
    <property type="entry name" value="THAP_Znf_sf"/>
</dbReference>
<dbReference type="InterPro" id="IPR052224">
    <property type="entry name" value="THAP_domain_protein"/>
</dbReference>
<evidence type="ECO:0000256" key="1">
    <source>
        <dbReference type="ARBA" id="ARBA00022723"/>
    </source>
</evidence>
<organism evidence="7 8">
    <name type="scientific">Loxostege sticticalis</name>
    <name type="common">Beet webworm moth</name>
    <dbReference type="NCBI Taxonomy" id="481309"/>
    <lineage>
        <taxon>Eukaryota</taxon>
        <taxon>Metazoa</taxon>
        <taxon>Ecdysozoa</taxon>
        <taxon>Arthropoda</taxon>
        <taxon>Hexapoda</taxon>
        <taxon>Insecta</taxon>
        <taxon>Pterygota</taxon>
        <taxon>Neoptera</taxon>
        <taxon>Endopterygota</taxon>
        <taxon>Lepidoptera</taxon>
        <taxon>Glossata</taxon>
        <taxon>Ditrysia</taxon>
        <taxon>Pyraloidea</taxon>
        <taxon>Crambidae</taxon>
        <taxon>Pyraustinae</taxon>
        <taxon>Loxostege</taxon>
    </lineage>
</organism>
<dbReference type="SUPFAM" id="SSF57716">
    <property type="entry name" value="Glucocorticoid receptor-like (DNA-binding domain)"/>
    <property type="match status" value="1"/>
</dbReference>
<evidence type="ECO:0000256" key="4">
    <source>
        <dbReference type="ARBA" id="ARBA00023125"/>
    </source>
</evidence>
<dbReference type="Pfam" id="PF05485">
    <property type="entry name" value="THAP"/>
    <property type="match status" value="1"/>
</dbReference>
<accession>A0ABD0TBL2</accession>
<dbReference type="AlphaFoldDB" id="A0ABD0TBL2"/>
<dbReference type="GO" id="GO:0008270">
    <property type="term" value="F:zinc ion binding"/>
    <property type="evidence" value="ECO:0007669"/>
    <property type="project" value="UniProtKB-KW"/>
</dbReference>
<keyword evidence="3" id="KW-0862">Zinc</keyword>
<evidence type="ECO:0000256" key="3">
    <source>
        <dbReference type="ARBA" id="ARBA00022833"/>
    </source>
</evidence>
<feature type="domain" description="THAP-type" evidence="6">
    <location>
        <begin position="1"/>
        <end position="85"/>
    </location>
</feature>
<dbReference type="Gene3D" id="6.20.210.20">
    <property type="entry name" value="THAP domain"/>
    <property type="match status" value="1"/>
</dbReference>
<proteinExistence type="predicted"/>
<evidence type="ECO:0000256" key="2">
    <source>
        <dbReference type="ARBA" id="ARBA00022771"/>
    </source>
</evidence>
<comment type="caution">
    <text evidence="7">The sequence shown here is derived from an EMBL/GenBank/DDBJ whole genome shotgun (WGS) entry which is preliminary data.</text>
</comment>
<evidence type="ECO:0000313" key="8">
    <source>
        <dbReference type="Proteomes" id="UP001549921"/>
    </source>
</evidence>
<name>A0ABD0TBL2_LOXSC</name>
<dbReference type="Proteomes" id="UP001549921">
    <property type="component" value="Unassembled WGS sequence"/>
</dbReference>
<keyword evidence="1" id="KW-0479">Metal-binding</keyword>
<evidence type="ECO:0000259" key="6">
    <source>
        <dbReference type="PROSITE" id="PS50950"/>
    </source>
</evidence>
<dbReference type="EMBL" id="JBEDNZ010000007">
    <property type="protein sequence ID" value="KAL0840768.1"/>
    <property type="molecule type" value="Genomic_DNA"/>
</dbReference>
<dbReference type="PANTHER" id="PTHR46927">
    <property type="entry name" value="AGAP005574-PA"/>
    <property type="match status" value="1"/>
</dbReference>
<reference evidence="7 8" key="1">
    <citation type="submission" date="2024-06" db="EMBL/GenBank/DDBJ databases">
        <title>A chromosome-level genome assembly of beet webworm, Loxostege sticticalis.</title>
        <authorList>
            <person name="Zhang Y."/>
        </authorList>
    </citation>
    <scope>NUCLEOTIDE SEQUENCE [LARGE SCALE GENOMIC DNA]</scope>
    <source>
        <strain evidence="7">AQ028</strain>
        <tissue evidence="7">Male pupae</tissue>
    </source>
</reference>
<keyword evidence="4 5" id="KW-0238">DNA-binding</keyword>
<keyword evidence="2 5" id="KW-0863">Zinc-finger</keyword>